<evidence type="ECO:0000313" key="2">
    <source>
        <dbReference type="EMBL" id="OBJ42489.1"/>
    </source>
</evidence>
<feature type="region of interest" description="Disordered" evidence="1">
    <location>
        <begin position="34"/>
        <end position="59"/>
    </location>
</feature>
<dbReference type="AlphaFoldDB" id="A0A1A3H4D1"/>
<protein>
    <submittedName>
        <fullName evidence="2">Uncharacterized protein</fullName>
    </submittedName>
</protein>
<sequence length="59" mass="6580">MAGIFTSEARKVSPWCEEFLRLRVGGLRRREDARRVGVDSGSTTDLDRGVRAIHTHSAP</sequence>
<proteinExistence type="predicted"/>
<evidence type="ECO:0000256" key="1">
    <source>
        <dbReference type="SAM" id="MobiDB-lite"/>
    </source>
</evidence>
<name>A0A1A3H4D1_MYCMU</name>
<dbReference type="EMBL" id="LZLC01000100">
    <property type="protein sequence ID" value="OBJ42489.1"/>
    <property type="molecule type" value="Genomic_DNA"/>
</dbReference>
<comment type="caution">
    <text evidence="2">The sequence shown here is derived from an EMBL/GenBank/DDBJ whole genome shotgun (WGS) entry which is preliminary data.</text>
</comment>
<dbReference type="Proteomes" id="UP000093898">
    <property type="component" value="Unassembled WGS sequence"/>
</dbReference>
<gene>
    <name evidence="2" type="ORF">A5630_20820</name>
</gene>
<evidence type="ECO:0000313" key="3">
    <source>
        <dbReference type="Proteomes" id="UP000093898"/>
    </source>
</evidence>
<organism evidence="2 3">
    <name type="scientific">Mycolicibacterium mucogenicum</name>
    <name type="common">Mycobacterium mucogenicum</name>
    <dbReference type="NCBI Taxonomy" id="56689"/>
    <lineage>
        <taxon>Bacteria</taxon>
        <taxon>Bacillati</taxon>
        <taxon>Actinomycetota</taxon>
        <taxon>Actinomycetes</taxon>
        <taxon>Mycobacteriales</taxon>
        <taxon>Mycobacteriaceae</taxon>
        <taxon>Mycolicibacterium</taxon>
    </lineage>
</organism>
<accession>A0A1A3H4D1</accession>
<reference evidence="3" key="1">
    <citation type="submission" date="2016-06" db="EMBL/GenBank/DDBJ databases">
        <authorList>
            <person name="Sutton G."/>
            <person name="Brinkac L."/>
            <person name="Sanka R."/>
            <person name="Adams M."/>
            <person name="Lau E."/>
            <person name="Garcia-Basteiro A."/>
            <person name="Lopez-Varela E."/>
            <person name="Palencia S."/>
        </authorList>
    </citation>
    <scope>NUCLEOTIDE SEQUENCE [LARGE SCALE GENOMIC DNA]</scope>
    <source>
        <strain evidence="3">1127319.6</strain>
    </source>
</reference>